<proteinExistence type="predicted"/>
<comment type="caution">
    <text evidence="1">The sequence shown here is derived from an EMBL/GenBank/DDBJ whole genome shotgun (WGS) entry which is preliminary data.</text>
</comment>
<protein>
    <submittedName>
        <fullName evidence="1">Uncharacterized protein</fullName>
    </submittedName>
</protein>
<sequence length="98" mass="10415">MASLGRWDWLSSALGGYKSDGWREAHGAKGEKWRMTIGLQGTAIRGYTGQDGRGVVGGVKPGQEPHLCFGGSNATMEWDEDEGDLGDRGVLAGMLDGM</sequence>
<evidence type="ECO:0000313" key="1">
    <source>
        <dbReference type="EMBL" id="KAJ1105886.1"/>
    </source>
</evidence>
<keyword evidence="2" id="KW-1185">Reference proteome</keyword>
<dbReference type="EMBL" id="JANPWB010000013">
    <property type="protein sequence ID" value="KAJ1105886.1"/>
    <property type="molecule type" value="Genomic_DNA"/>
</dbReference>
<accession>A0AAV7MQ55</accession>
<organism evidence="1 2">
    <name type="scientific">Pleurodeles waltl</name>
    <name type="common">Iberian ribbed newt</name>
    <dbReference type="NCBI Taxonomy" id="8319"/>
    <lineage>
        <taxon>Eukaryota</taxon>
        <taxon>Metazoa</taxon>
        <taxon>Chordata</taxon>
        <taxon>Craniata</taxon>
        <taxon>Vertebrata</taxon>
        <taxon>Euteleostomi</taxon>
        <taxon>Amphibia</taxon>
        <taxon>Batrachia</taxon>
        <taxon>Caudata</taxon>
        <taxon>Salamandroidea</taxon>
        <taxon>Salamandridae</taxon>
        <taxon>Pleurodelinae</taxon>
        <taxon>Pleurodeles</taxon>
    </lineage>
</organism>
<evidence type="ECO:0000313" key="2">
    <source>
        <dbReference type="Proteomes" id="UP001066276"/>
    </source>
</evidence>
<gene>
    <name evidence="1" type="ORF">NDU88_003290</name>
</gene>
<dbReference type="AlphaFoldDB" id="A0AAV7MQ55"/>
<dbReference type="Proteomes" id="UP001066276">
    <property type="component" value="Chromosome 9"/>
</dbReference>
<reference evidence="1" key="1">
    <citation type="journal article" date="2022" name="bioRxiv">
        <title>Sequencing and chromosome-scale assembly of the giantPleurodeles waltlgenome.</title>
        <authorList>
            <person name="Brown T."/>
            <person name="Elewa A."/>
            <person name="Iarovenko S."/>
            <person name="Subramanian E."/>
            <person name="Araus A.J."/>
            <person name="Petzold A."/>
            <person name="Susuki M."/>
            <person name="Suzuki K.-i.T."/>
            <person name="Hayashi T."/>
            <person name="Toyoda A."/>
            <person name="Oliveira C."/>
            <person name="Osipova E."/>
            <person name="Leigh N.D."/>
            <person name="Simon A."/>
            <person name="Yun M.H."/>
        </authorList>
    </citation>
    <scope>NUCLEOTIDE SEQUENCE</scope>
    <source>
        <strain evidence="1">20211129_DDA</strain>
        <tissue evidence="1">Liver</tissue>
    </source>
</reference>
<name>A0AAV7MQ55_PLEWA</name>